<organism evidence="3 4">
    <name type="scientific">Micromonospora pallida</name>
    <dbReference type="NCBI Taxonomy" id="145854"/>
    <lineage>
        <taxon>Bacteria</taxon>
        <taxon>Bacillati</taxon>
        <taxon>Actinomycetota</taxon>
        <taxon>Actinomycetes</taxon>
        <taxon>Micromonosporales</taxon>
        <taxon>Micromonosporaceae</taxon>
        <taxon>Micromonospora</taxon>
    </lineage>
</organism>
<dbReference type="SUPFAM" id="SSF55729">
    <property type="entry name" value="Acyl-CoA N-acyltransferases (Nat)"/>
    <property type="match status" value="2"/>
</dbReference>
<dbReference type="Pfam" id="PF00583">
    <property type="entry name" value="Acetyltransf_1"/>
    <property type="match status" value="1"/>
</dbReference>
<dbReference type="PROSITE" id="PS51186">
    <property type="entry name" value="GNAT"/>
    <property type="match status" value="2"/>
</dbReference>
<feature type="domain" description="N-acetyltransferase" evidence="2">
    <location>
        <begin position="1"/>
        <end position="149"/>
    </location>
</feature>
<protein>
    <recommendedName>
        <fullName evidence="2">N-acetyltransferase domain-containing protein</fullName>
    </recommendedName>
</protein>
<dbReference type="STRING" id="145854.GA0074692_5474"/>
<dbReference type="RefSeq" id="WP_176738595.1">
    <property type="nucleotide sequence ID" value="NZ_FMHW01000002.1"/>
</dbReference>
<dbReference type="Proteomes" id="UP000198959">
    <property type="component" value="Unassembled WGS sequence"/>
</dbReference>
<dbReference type="InterPro" id="IPR016181">
    <property type="entry name" value="Acyl_CoA_acyltransferase"/>
</dbReference>
<dbReference type="InterPro" id="IPR000182">
    <property type="entry name" value="GNAT_dom"/>
</dbReference>
<dbReference type="Gene3D" id="3.40.630.30">
    <property type="match status" value="1"/>
</dbReference>
<feature type="domain" description="N-acetyltransferase" evidence="2">
    <location>
        <begin position="155"/>
        <end position="306"/>
    </location>
</feature>
<name>A0A1C6TDY8_9ACTN</name>
<evidence type="ECO:0000256" key="1">
    <source>
        <dbReference type="SAM" id="MobiDB-lite"/>
    </source>
</evidence>
<dbReference type="GO" id="GO:0016747">
    <property type="term" value="F:acyltransferase activity, transferring groups other than amino-acyl groups"/>
    <property type="evidence" value="ECO:0007669"/>
    <property type="project" value="InterPro"/>
</dbReference>
<feature type="compositionally biased region" description="Basic and acidic residues" evidence="1">
    <location>
        <begin position="1"/>
        <end position="10"/>
    </location>
</feature>
<evidence type="ECO:0000313" key="4">
    <source>
        <dbReference type="Proteomes" id="UP000198959"/>
    </source>
</evidence>
<proteinExistence type="predicted"/>
<keyword evidence="4" id="KW-1185">Reference proteome</keyword>
<evidence type="ECO:0000259" key="2">
    <source>
        <dbReference type="PROSITE" id="PS51186"/>
    </source>
</evidence>
<gene>
    <name evidence="3" type="ORF">GA0074692_5474</name>
</gene>
<evidence type="ECO:0000313" key="3">
    <source>
        <dbReference type="EMBL" id="SCL39762.1"/>
    </source>
</evidence>
<dbReference type="AlphaFoldDB" id="A0A1C6TDY8"/>
<feature type="region of interest" description="Disordered" evidence="1">
    <location>
        <begin position="1"/>
        <end position="20"/>
    </location>
</feature>
<dbReference type="EMBL" id="FMHW01000002">
    <property type="protein sequence ID" value="SCL39762.1"/>
    <property type="molecule type" value="Genomic_DNA"/>
</dbReference>
<reference evidence="4" key="1">
    <citation type="submission" date="2016-06" db="EMBL/GenBank/DDBJ databases">
        <authorList>
            <person name="Varghese N."/>
            <person name="Submissions Spin"/>
        </authorList>
    </citation>
    <scope>NUCLEOTIDE SEQUENCE [LARGE SCALE GENOMIC DNA]</scope>
    <source>
        <strain evidence="4">DSM 43817</strain>
    </source>
</reference>
<sequence>MTIRPAHPDELPALTTYPNDDERNAATSAYLAGLLESGCTRPEWCLVAEQDGALIGNAVLWTIPGRAVPMDIVLLEPGDLDTGEALLRYAANLARSLGAETQGHVLDMPAQAPQFQRDPQLREKLLNASGFTVARDGCRFLWSAGDPIPAQDERLHWRSMADIGQEPFVELLADTFTDTKDSIFQAEIAEHGLRGAAERNLADMLEMDHEPGWFEIGYDEQDQPVAISLPARTPTSAVIGLVAVASAGRGRGYATSVVARGTQLLVAAGATEIRGDCDADNIGMFKAFQRAGYRNFANRKMFSRPL</sequence>
<accession>A0A1C6TDY8</accession>